<dbReference type="OMA" id="RIVAFKF"/>
<dbReference type="AlphaFoldDB" id="A0A0N4WA74"/>
<accession>A0A0N4WA74</accession>
<evidence type="ECO:0000313" key="2">
    <source>
        <dbReference type="Proteomes" id="UP000268014"/>
    </source>
</evidence>
<proteinExistence type="predicted"/>
<keyword evidence="2" id="KW-1185">Reference proteome</keyword>
<evidence type="ECO:0000313" key="3">
    <source>
        <dbReference type="WBParaSite" id="HPLM_0000726501-mRNA-1"/>
    </source>
</evidence>
<evidence type="ECO:0000313" key="1">
    <source>
        <dbReference type="EMBL" id="VDO31364.1"/>
    </source>
</evidence>
<dbReference type="EMBL" id="UZAF01016627">
    <property type="protein sequence ID" value="VDO31364.1"/>
    <property type="molecule type" value="Genomic_DNA"/>
</dbReference>
<reference evidence="3" key="1">
    <citation type="submission" date="2017-02" db="UniProtKB">
        <authorList>
            <consortium name="WormBaseParasite"/>
        </authorList>
    </citation>
    <scope>IDENTIFICATION</scope>
</reference>
<name>A0A0N4WA74_HAEPC</name>
<organism evidence="3">
    <name type="scientific">Haemonchus placei</name>
    <name type="common">Barber's pole worm</name>
    <dbReference type="NCBI Taxonomy" id="6290"/>
    <lineage>
        <taxon>Eukaryota</taxon>
        <taxon>Metazoa</taxon>
        <taxon>Ecdysozoa</taxon>
        <taxon>Nematoda</taxon>
        <taxon>Chromadorea</taxon>
        <taxon>Rhabditida</taxon>
        <taxon>Rhabditina</taxon>
        <taxon>Rhabditomorpha</taxon>
        <taxon>Strongyloidea</taxon>
        <taxon>Trichostrongylidae</taxon>
        <taxon>Haemonchus</taxon>
    </lineage>
</organism>
<gene>
    <name evidence="1" type="ORF">HPLM_LOCUS7257</name>
</gene>
<reference evidence="1 2" key="2">
    <citation type="submission" date="2018-11" db="EMBL/GenBank/DDBJ databases">
        <authorList>
            <consortium name="Pathogen Informatics"/>
        </authorList>
    </citation>
    <scope>NUCLEOTIDE SEQUENCE [LARGE SCALE GENOMIC DNA]</scope>
    <source>
        <strain evidence="1 2">MHpl1</strain>
    </source>
</reference>
<protein>
    <submittedName>
        <fullName evidence="3">RT_RNaseH_2 domain-containing protein</fullName>
    </submittedName>
</protein>
<dbReference type="WBParaSite" id="HPLM_0000726501-mRNA-1">
    <property type="protein sequence ID" value="HPLM_0000726501-mRNA-1"/>
    <property type="gene ID" value="HPLM_0000726501"/>
</dbReference>
<sequence length="208" mass="23159">MDAKKMLKKKSLLVQEVKPGSSSFEEYQRHCGEGSSTPSVILVAVDKSETPAGFCGLAQDKIFLKLELFIKAKADEESIAPIALVNMALKISRKRFPDSVVMIDSKMKNVVHLENLGQASTDSALRRLMPLEKSFGHLQTFKFVPLAWLQHLMDARKLGESIITIFVQLSIAVQRGQEDVAVHSPSSSDLQNEAFLLDFAWDRLNTGR</sequence>
<dbReference type="Proteomes" id="UP000268014">
    <property type="component" value="Unassembled WGS sequence"/>
</dbReference>